<comment type="caution">
    <text evidence="1">The sequence shown here is derived from an EMBL/GenBank/DDBJ whole genome shotgun (WGS) entry which is preliminary data.</text>
</comment>
<protein>
    <submittedName>
        <fullName evidence="1">Uncharacterized protein</fullName>
    </submittedName>
</protein>
<evidence type="ECO:0000313" key="1">
    <source>
        <dbReference type="EMBL" id="GBM21404.1"/>
    </source>
</evidence>
<sequence>MNISKTRGKKENGILKMKGSSEIECQIKHTLAQLAAGNSSGFKLYDKFKRNGSVQDHKKAMARATASVATDEAKERIDDFFAANHLLYALKLTAR</sequence>
<keyword evidence="2" id="KW-1185">Reference proteome</keyword>
<organism evidence="1 2">
    <name type="scientific">Araneus ventricosus</name>
    <name type="common">Orbweaver spider</name>
    <name type="synonym">Epeira ventricosa</name>
    <dbReference type="NCBI Taxonomy" id="182803"/>
    <lineage>
        <taxon>Eukaryota</taxon>
        <taxon>Metazoa</taxon>
        <taxon>Ecdysozoa</taxon>
        <taxon>Arthropoda</taxon>
        <taxon>Chelicerata</taxon>
        <taxon>Arachnida</taxon>
        <taxon>Araneae</taxon>
        <taxon>Araneomorphae</taxon>
        <taxon>Entelegynae</taxon>
        <taxon>Araneoidea</taxon>
        <taxon>Araneidae</taxon>
        <taxon>Araneus</taxon>
    </lineage>
</organism>
<dbReference type="Proteomes" id="UP000499080">
    <property type="component" value="Unassembled WGS sequence"/>
</dbReference>
<dbReference type="OrthoDB" id="6465683at2759"/>
<proteinExistence type="predicted"/>
<name>A0A4Y2E0I3_ARAVE</name>
<gene>
    <name evidence="1" type="ORF">AVEN_264836_1</name>
</gene>
<dbReference type="AlphaFoldDB" id="A0A4Y2E0I3"/>
<accession>A0A4Y2E0I3</accession>
<evidence type="ECO:0000313" key="2">
    <source>
        <dbReference type="Proteomes" id="UP000499080"/>
    </source>
</evidence>
<dbReference type="EMBL" id="BGPR01000458">
    <property type="protein sequence ID" value="GBM21404.1"/>
    <property type="molecule type" value="Genomic_DNA"/>
</dbReference>
<reference evidence="1 2" key="1">
    <citation type="journal article" date="2019" name="Sci. Rep.">
        <title>Orb-weaving spider Araneus ventricosus genome elucidates the spidroin gene catalogue.</title>
        <authorList>
            <person name="Kono N."/>
            <person name="Nakamura H."/>
            <person name="Ohtoshi R."/>
            <person name="Moran D.A.P."/>
            <person name="Shinohara A."/>
            <person name="Yoshida Y."/>
            <person name="Fujiwara M."/>
            <person name="Mori M."/>
            <person name="Tomita M."/>
            <person name="Arakawa K."/>
        </authorList>
    </citation>
    <scope>NUCLEOTIDE SEQUENCE [LARGE SCALE GENOMIC DNA]</scope>
</reference>